<dbReference type="AlphaFoldDB" id="A0A0M3K9F6"/>
<evidence type="ECO:0000313" key="3">
    <source>
        <dbReference type="WBParaSite" id="ASIM_0001760001-mRNA-1"/>
    </source>
</evidence>
<proteinExistence type="predicted"/>
<feature type="region of interest" description="Disordered" evidence="1">
    <location>
        <begin position="113"/>
        <end position="132"/>
    </location>
</feature>
<dbReference type="WBParaSite" id="ASIM_0001760001-mRNA-1">
    <property type="protein sequence ID" value="ASIM_0001760001-mRNA-1"/>
    <property type="gene ID" value="ASIM_0001760001"/>
</dbReference>
<feature type="transmembrane region" description="Helical" evidence="2">
    <location>
        <begin position="560"/>
        <end position="582"/>
    </location>
</feature>
<reference evidence="3" key="1">
    <citation type="submission" date="2017-02" db="UniProtKB">
        <authorList>
            <consortium name="WormBaseParasite"/>
        </authorList>
    </citation>
    <scope>IDENTIFICATION</scope>
</reference>
<evidence type="ECO:0000256" key="1">
    <source>
        <dbReference type="SAM" id="MobiDB-lite"/>
    </source>
</evidence>
<sequence length="648" mass="71906">LRRAKHKESFQATPPNDVKSSNSTRSSKDSSKQIVASPETTKLSSARPEVEKSSLKYCQIPSSSKQQQQEMSSSITDQHYYGNCSRASPQGFPDSRRKVIENELLSSLHQAHDFEPSSCQQQPEYSSQKDSSLVDPFASCSSQSESMLKSATSDDSCSIKAVASNPQKSQVFCDADLTMDSDLFDSPSQKFLFELASPIEPIKKALCSEGDEEVPLKERGKHFRRRTSTLLTADEYNGNVDNGIDHGNEEDDNNVNDKDKSVICAEMEVNSLKDSGDDSVWFDAKCYNNEPFTIATCSTQTEFIRNSPQISPQKSVETDVSPVKTPLASSLCSQRNANSNPPQISSAESSSLGCRVSNEIEVNDIWERRLTEASGATVRANHRLSKLADALKRRQQTLRSDLAMWRCDMINSPVLKGSAGSNDKGCFDCAIDKANDALGIDKNSGKGNDNGRDVNSEQKCAMQIQLDDASSSLKRWGVCWRRGNEVGTGRSVLIADSEPLNLIGNGNLNAVSGSDSCCSEHVDSYYLSLYKPLAKSELEQNSEKLMILLAPRFTEIQSPLVLIVHLMMPLMVWQILLIIAFFPEQFLMDFIDEFYRYDSAAGDQLLLFDDDITHQEQIHSHGDVPRSPRPLRDDNDIEFDNELQLSEG</sequence>
<feature type="compositionally biased region" description="Polar residues" evidence="1">
    <location>
        <begin position="117"/>
        <end position="131"/>
    </location>
</feature>
<protein>
    <submittedName>
        <fullName evidence="3">SprT-like domain-containing protein</fullName>
    </submittedName>
</protein>
<keyword evidence="2" id="KW-0812">Transmembrane</keyword>
<feature type="compositionally biased region" description="Low complexity" evidence="1">
    <location>
        <begin position="62"/>
        <end position="74"/>
    </location>
</feature>
<name>A0A0M3K9F6_ANISI</name>
<feature type="region of interest" description="Disordered" evidence="1">
    <location>
        <begin position="235"/>
        <end position="256"/>
    </location>
</feature>
<evidence type="ECO:0000256" key="2">
    <source>
        <dbReference type="SAM" id="Phobius"/>
    </source>
</evidence>
<accession>A0A0M3K9F6</accession>
<keyword evidence="2" id="KW-0472">Membrane</keyword>
<organism evidence="3">
    <name type="scientific">Anisakis simplex</name>
    <name type="common">Herring worm</name>
    <dbReference type="NCBI Taxonomy" id="6269"/>
    <lineage>
        <taxon>Eukaryota</taxon>
        <taxon>Metazoa</taxon>
        <taxon>Ecdysozoa</taxon>
        <taxon>Nematoda</taxon>
        <taxon>Chromadorea</taxon>
        <taxon>Rhabditida</taxon>
        <taxon>Spirurina</taxon>
        <taxon>Ascaridomorpha</taxon>
        <taxon>Ascaridoidea</taxon>
        <taxon>Anisakidae</taxon>
        <taxon>Anisakis</taxon>
        <taxon>Anisakis simplex complex</taxon>
    </lineage>
</organism>
<feature type="region of interest" description="Disordered" evidence="1">
    <location>
        <begin position="1"/>
        <end position="96"/>
    </location>
</feature>
<keyword evidence="2" id="KW-1133">Transmembrane helix</keyword>